<reference evidence="2" key="5">
    <citation type="journal article" date="2022" name="J. Anim. Sci.">
        <title>Whole genome sequence analyses-based assessment of virulence potential and antimicrobial susceptibilities and resistance of Enterococcus faecium strains isolated from commercial swine and cattle probiotic products.</title>
        <authorList>
            <person name="Shridhar P.B."/>
            <person name="Amachawadi R.G."/>
            <person name="Tokach M."/>
            <person name="Patel I."/>
            <person name="Gangiredla J."/>
            <person name="Mammel M."/>
            <person name="Nagaraja T.G."/>
        </authorList>
    </citation>
    <scope>NUCLEOTIDE SEQUENCE</scope>
    <source>
        <strain evidence="2">EF215</strain>
    </source>
</reference>
<dbReference type="Proteomes" id="UP000191171">
    <property type="component" value="Unassembled WGS sequence"/>
</dbReference>
<evidence type="ECO:0000313" key="8">
    <source>
        <dbReference type="Proteomes" id="UP000224303"/>
    </source>
</evidence>
<gene>
    <name evidence="4" type="ORF">B1P95_07875</name>
    <name evidence="5" type="ORF">CQR37_03980</name>
    <name evidence="6" type="ORF">DKP91_04130</name>
    <name evidence="1" type="ORF">GBM73_11835</name>
    <name evidence="2" type="ORF">KYX88_03385</name>
    <name evidence="3" type="ORF">M3X98_11575</name>
</gene>
<reference evidence="4 7" key="1">
    <citation type="submission" date="2017-02" db="EMBL/GenBank/DDBJ databases">
        <title>Clonality and virulence of isolates of VRE in Hematopoietic Stem Cell Transplanted (HSCT) patients.</title>
        <authorList>
            <person name="Marchi A.P."/>
            <person name="Martins R.C."/>
            <person name="Marie S.K."/>
            <person name="Levin A.S."/>
            <person name="Costa S.F."/>
        </authorList>
    </citation>
    <scope>NUCLEOTIDE SEQUENCE [LARGE SCALE GENOMIC DNA]</scope>
    <source>
        <strain evidence="4 7">LIM1759</strain>
    </source>
</reference>
<evidence type="ECO:0000313" key="5">
    <source>
        <dbReference type="EMBL" id="PHL22220.1"/>
    </source>
</evidence>
<accession>A0A1M2WNF7</accession>
<dbReference type="EMBL" id="QHGU01000013">
    <property type="protein sequence ID" value="PZM56443.1"/>
    <property type="molecule type" value="Genomic_DNA"/>
</dbReference>
<dbReference type="EMBL" id="JAMWMK010000021">
    <property type="protein sequence ID" value="MDC4248674.1"/>
    <property type="molecule type" value="Genomic_DNA"/>
</dbReference>
<evidence type="ECO:0000313" key="9">
    <source>
        <dbReference type="Proteomes" id="UP000249070"/>
    </source>
</evidence>
<dbReference type="Proteomes" id="UP000249070">
    <property type="component" value="Unassembled WGS sequence"/>
</dbReference>
<evidence type="ECO:0000313" key="2">
    <source>
        <dbReference type="EMBL" id="MBX4221892.1"/>
    </source>
</evidence>
<dbReference type="Proteomes" id="UP000469871">
    <property type="component" value="Unassembled WGS sequence"/>
</dbReference>
<reference evidence="1 10" key="4">
    <citation type="submission" date="2019-10" db="EMBL/GenBank/DDBJ databases">
        <title>Evolutionary dynamics of vancomycin-resistant Enterococcus faecium during gastrointestinal tract colonization and bloodstream infection in immunocompromised pediatric patients.</title>
        <authorList>
            <person name="Chilambi G.S."/>
            <person name="Nordstrom H.R."/>
            <person name="Evans D.R."/>
            <person name="Ferrolino J."/>
            <person name="Hayden R.T."/>
            <person name="Maron G.M."/>
            <person name="Vo A.N."/>
            <person name="Gilmore M.S."/>
            <person name="Wolf J."/>
            <person name="Rosch J.W."/>
            <person name="Van Tyne D."/>
        </authorList>
    </citation>
    <scope>NUCLEOTIDE SEQUENCE [LARGE SCALE GENOMIC DNA]</scope>
    <source>
        <strain evidence="1 10">VRECG27</strain>
    </source>
</reference>
<evidence type="ECO:0000313" key="1">
    <source>
        <dbReference type="EMBL" id="KAB7577938.1"/>
    </source>
</evidence>
<dbReference type="Proteomes" id="UP001139644">
    <property type="component" value="Unassembled WGS sequence"/>
</dbReference>
<evidence type="ECO:0000313" key="4">
    <source>
        <dbReference type="EMBL" id="OOL82703.1"/>
    </source>
</evidence>
<dbReference type="AlphaFoldDB" id="A0A1M2WNF7"/>
<dbReference type="GeneID" id="66455365"/>
<dbReference type="EMBL" id="MVGJ01000035">
    <property type="protein sequence ID" value="OOL82703.1"/>
    <property type="molecule type" value="Genomic_DNA"/>
</dbReference>
<sequence>MEVSDESDTKKYEVSMADTDFIAKLKFYFGFGYREKASATFGKSFKN</sequence>
<reference evidence="6 9" key="3">
    <citation type="submission" date="2018-05" db="EMBL/GenBank/DDBJ databases">
        <title>Vancomycin-resistant Enterococcus faecium strain from Chelyabinsk, Russia.</title>
        <authorList>
            <person name="Gostev V."/>
            <person name="Goncharov A."/>
            <person name="Kolodzhieva V."/>
            <person name="Suvorov A."/>
            <person name="Sidorenko S."/>
            <person name="Zueva L."/>
        </authorList>
    </citation>
    <scope>NUCLEOTIDE SEQUENCE [LARGE SCALE GENOMIC DNA]</scope>
    <source>
        <strain evidence="6 9">20</strain>
    </source>
</reference>
<dbReference type="EMBL" id="PCGC01000006">
    <property type="protein sequence ID" value="PHL22220.1"/>
    <property type="molecule type" value="Genomic_DNA"/>
</dbReference>
<organism evidence="4 7">
    <name type="scientific">Enterococcus faecium</name>
    <name type="common">Streptococcus faecium</name>
    <dbReference type="NCBI Taxonomy" id="1352"/>
    <lineage>
        <taxon>Bacteria</taxon>
        <taxon>Bacillati</taxon>
        <taxon>Bacillota</taxon>
        <taxon>Bacilli</taxon>
        <taxon>Lactobacillales</taxon>
        <taxon>Enterococcaceae</taxon>
        <taxon>Enterococcus</taxon>
    </lineage>
</organism>
<reference evidence="3" key="6">
    <citation type="submission" date="2022-05" db="EMBL/GenBank/DDBJ databases">
        <title>Draft genome sequences of Clostridium perfringens strains isolated from Peru.</title>
        <authorList>
            <person name="Hurtado R."/>
            <person name="Lima L."/>
            <person name="Sousa T."/>
            <person name="Jaiswal A.K."/>
            <person name="Tiwari S."/>
            <person name="Maturrano L."/>
            <person name="Brenig B."/>
            <person name="Azevedo V."/>
        </authorList>
    </citation>
    <scope>NUCLEOTIDE SEQUENCE</scope>
    <source>
        <strain evidence="3">CP4</strain>
    </source>
</reference>
<proteinExistence type="predicted"/>
<evidence type="ECO:0000313" key="7">
    <source>
        <dbReference type="Proteomes" id="UP000191171"/>
    </source>
</evidence>
<evidence type="ECO:0000313" key="6">
    <source>
        <dbReference type="EMBL" id="PZM56443.1"/>
    </source>
</evidence>
<dbReference type="RefSeq" id="WP_002293650.1">
    <property type="nucleotide sequence ID" value="NZ_AP022341.1"/>
</dbReference>
<dbReference type="Proteomes" id="UP001141166">
    <property type="component" value="Unassembled WGS sequence"/>
</dbReference>
<dbReference type="Proteomes" id="UP000224303">
    <property type="component" value="Unassembled WGS sequence"/>
</dbReference>
<name>A0A1M2WNF7_ENTFC</name>
<protein>
    <submittedName>
        <fullName evidence="4">Portal protein</fullName>
    </submittedName>
</protein>
<evidence type="ECO:0000313" key="10">
    <source>
        <dbReference type="Proteomes" id="UP000469871"/>
    </source>
</evidence>
<evidence type="ECO:0000313" key="3">
    <source>
        <dbReference type="EMBL" id="MDC4248674.1"/>
    </source>
</evidence>
<dbReference type="EMBL" id="JAIFOC010000026">
    <property type="protein sequence ID" value="MBX4221892.1"/>
    <property type="molecule type" value="Genomic_DNA"/>
</dbReference>
<dbReference type="EMBL" id="WEFP01000001">
    <property type="protein sequence ID" value="KAB7577938.1"/>
    <property type="molecule type" value="Genomic_DNA"/>
</dbReference>
<comment type="caution">
    <text evidence="4">The sequence shown here is derived from an EMBL/GenBank/DDBJ whole genome shotgun (WGS) entry which is preliminary data.</text>
</comment>
<reference evidence="5 8" key="2">
    <citation type="submission" date="2017-10" db="EMBL/GenBank/DDBJ databases">
        <title>Draft genomes of the Enterococcus faecium isolated from human feces before and after Helicobacter pylori eradication therapy.</title>
        <authorList>
            <person name="Prianichniikov N.A."/>
            <person name="Glushchenko O.E."/>
            <person name="Malakhova M.V."/>
        </authorList>
    </citation>
    <scope>NUCLEOTIDE SEQUENCE [LARGE SCALE GENOMIC DNA]</scope>
    <source>
        <strain evidence="5 8">Hp_5-7</strain>
    </source>
</reference>